<dbReference type="GO" id="GO:0005975">
    <property type="term" value="P:carbohydrate metabolic process"/>
    <property type="evidence" value="ECO:0007669"/>
    <property type="project" value="InterPro"/>
</dbReference>
<evidence type="ECO:0000256" key="7">
    <source>
        <dbReference type="SAM" id="SignalP"/>
    </source>
</evidence>
<dbReference type="InterPro" id="IPR017853">
    <property type="entry name" value="GH"/>
</dbReference>
<name>A0A9P6GR47_9PLEO</name>
<dbReference type="InterPro" id="IPR015883">
    <property type="entry name" value="Glyco_hydro_20_cat"/>
</dbReference>
<dbReference type="InterPro" id="IPR029018">
    <property type="entry name" value="Hex-like_dom2"/>
</dbReference>
<organism evidence="11 12">
    <name type="scientific">Paraphaeosphaeria minitans</name>
    <dbReference type="NCBI Taxonomy" id="565426"/>
    <lineage>
        <taxon>Eukaryota</taxon>
        <taxon>Fungi</taxon>
        <taxon>Dikarya</taxon>
        <taxon>Ascomycota</taxon>
        <taxon>Pezizomycotina</taxon>
        <taxon>Dothideomycetes</taxon>
        <taxon>Pleosporomycetidae</taxon>
        <taxon>Pleosporales</taxon>
        <taxon>Massarineae</taxon>
        <taxon>Didymosphaeriaceae</taxon>
        <taxon>Paraphaeosphaeria</taxon>
    </lineage>
</organism>
<dbReference type="EMBL" id="WJXW01000002">
    <property type="protein sequence ID" value="KAF9738980.1"/>
    <property type="molecule type" value="Genomic_DNA"/>
</dbReference>
<evidence type="ECO:0000259" key="10">
    <source>
        <dbReference type="Pfam" id="PF04909"/>
    </source>
</evidence>
<dbReference type="PANTHER" id="PTHR43678">
    <property type="entry name" value="PUTATIVE (AFU_ORTHOLOGUE AFUA_2G00640)-RELATED"/>
    <property type="match status" value="1"/>
</dbReference>
<dbReference type="GO" id="GO:0004563">
    <property type="term" value="F:beta-N-acetylhexosaminidase activity"/>
    <property type="evidence" value="ECO:0007669"/>
    <property type="project" value="UniProtKB-EC"/>
</dbReference>
<dbReference type="CDD" id="cd06564">
    <property type="entry name" value="GH20_DspB_LnbB-like"/>
    <property type="match status" value="1"/>
</dbReference>
<evidence type="ECO:0000256" key="5">
    <source>
        <dbReference type="ARBA" id="ARBA00023295"/>
    </source>
</evidence>
<sequence>MRLRCFPALLGAAAALQPLPPVQWSQGNSPTSGAFSLQDAPKTIYLQRSFANVSDTEGLTLIPPTAYEFAQTFSKDLSQLFGANWTVQQVDSFPGSGIFLGKFKGDASQLTYENGVPTEEGYELEVGNGSVFIRGTGSRGLFWGTRTLLQELLIANGASLQSGRVVEAPAYATRGYMLDAGRKWYSADFLKDLCTYASFFKMSEFHYHSSDNYPLNRGHNETWYEVFSHFSLYPENPELQGIVQRPNETLSRAEFEDFQKHCAQRGVTVIPEIEAPGHCLSITKWKPELALAKKDLLNLSHPEAIPTVKAIWSEFLPWFQTKEVHIGADEYDATLADVYISFVNEMSDYVNSTSGKRVRIWGTNEPSENYTISKDVIIQHWQYGQSEPVQLQDDGYQLINSEDWWAYMSLKNDHMPILPAPYPQFLNNTRTLNFANVEGWQWDPSLFNPVNTTEQLETGASGNKGAILAAWSDSGPDATTQLEGYYAMRNGIPLVAARAWSGSRGVNVSTSDFDSSLEMLTANAPGQNLDRRFSTSAQYKPAENEAPLFSWKSSGGYNASNVSLGKGSYGPPYTLSIAASGPFTLLGPDTSLSVSTVPSNTSANGTSTLVFSTADGFPYPLRSTSESDGHDPGHSGRIWWNLTSSTHHPVPITFPANIRIETDVVNGSRVWVDDEFKGRYEVFVFGGRNTIFSWSQMALVAPLQTASGGVESVVLEAGIVGSRGNGSNGASPAPHIHHQTIHCPLTSPPLPLRDLPDLPDSLSLQAPAKMAIVDIHTHIYPPSYVDLLRTRRTVPYVRNFDDAPDSSRLIILPGEDDPSTPSTSRGRPIGPEYYDIAQKIAFMDTHKIDKSVISLANPWLDFLPADEAGDAARKINDDVDRICAGYPGRLYAFGTLPLSADTGTIVKEVERLGTLKYMRGVIMGTSGLGDGLDDPRLDPVWAAIEKAGQMIFLHPHYGLPKEVYGPRADEYGHVLPLALGFPLETTIAVSRMLLSGVWDRFTKLNVLLAHSGGTLPFLAGRIESCILHDGHLKSKGTRDNRRSVWDILKTNIYLDAVIYSEVGLGAAVAASGADRLLFGTDHPFFPPLEEDVEEWHSVNANYAAIAKAFTNDDQAKGVLGNNAVRILRLDE</sequence>
<evidence type="ECO:0000259" key="8">
    <source>
        <dbReference type="Pfam" id="PF00728"/>
    </source>
</evidence>
<evidence type="ECO:0000259" key="9">
    <source>
        <dbReference type="Pfam" id="PF02838"/>
    </source>
</evidence>
<dbReference type="InterPro" id="IPR052764">
    <property type="entry name" value="GH20_Enzymes"/>
</dbReference>
<evidence type="ECO:0000313" key="12">
    <source>
        <dbReference type="Proteomes" id="UP000756921"/>
    </source>
</evidence>
<feature type="signal peptide" evidence="7">
    <location>
        <begin position="1"/>
        <end position="24"/>
    </location>
</feature>
<dbReference type="Gene3D" id="3.30.379.10">
    <property type="entry name" value="Chitobiase/beta-hexosaminidase domain 2-like"/>
    <property type="match status" value="1"/>
</dbReference>
<keyword evidence="7" id="KW-0732">Signal</keyword>
<dbReference type="Gene3D" id="3.20.20.80">
    <property type="entry name" value="Glycosidases"/>
    <property type="match status" value="1"/>
</dbReference>
<dbReference type="OrthoDB" id="428480at2759"/>
<dbReference type="SUPFAM" id="SSF51556">
    <property type="entry name" value="Metallo-dependent hydrolases"/>
    <property type="match status" value="1"/>
</dbReference>
<dbReference type="Pfam" id="PF04909">
    <property type="entry name" value="Amidohydro_2"/>
    <property type="match status" value="1"/>
</dbReference>
<comment type="catalytic activity">
    <reaction evidence="1">
        <text>Hydrolysis of terminal non-reducing N-acetyl-D-hexosamine residues in N-acetyl-beta-D-hexosaminides.</text>
        <dbReference type="EC" id="3.2.1.52"/>
    </reaction>
</comment>
<dbReference type="Pfam" id="PF00728">
    <property type="entry name" value="Glyco_hydro_20"/>
    <property type="match status" value="1"/>
</dbReference>
<protein>
    <recommendedName>
        <fullName evidence="3">beta-N-acetylhexosaminidase</fullName>
        <ecNumber evidence="3">3.2.1.52</ecNumber>
    </recommendedName>
</protein>
<dbReference type="AlphaFoldDB" id="A0A9P6GR47"/>
<dbReference type="SUPFAM" id="SSF51445">
    <property type="entry name" value="(Trans)glycosidases"/>
    <property type="match status" value="1"/>
</dbReference>
<dbReference type="InterPro" id="IPR006680">
    <property type="entry name" value="Amidohydro-rel"/>
</dbReference>
<dbReference type="EC" id="3.2.1.52" evidence="3"/>
<evidence type="ECO:0000256" key="1">
    <source>
        <dbReference type="ARBA" id="ARBA00001231"/>
    </source>
</evidence>
<feature type="domain" description="Glycoside hydrolase family 20 catalytic" evidence="8">
    <location>
        <begin position="171"/>
        <end position="451"/>
    </location>
</feature>
<dbReference type="SUPFAM" id="SSF55545">
    <property type="entry name" value="beta-N-acetylhexosaminidase-like domain"/>
    <property type="match status" value="1"/>
</dbReference>
<evidence type="ECO:0000313" key="11">
    <source>
        <dbReference type="EMBL" id="KAF9738980.1"/>
    </source>
</evidence>
<dbReference type="InterPro" id="IPR025705">
    <property type="entry name" value="Beta_hexosaminidase_sua/sub"/>
</dbReference>
<gene>
    <name evidence="11" type="ORF">PMIN01_01614</name>
</gene>
<dbReference type="InterPro" id="IPR015882">
    <property type="entry name" value="HEX_bac_N"/>
</dbReference>
<feature type="active site" description="Proton donor" evidence="6">
    <location>
        <position position="330"/>
    </location>
</feature>
<evidence type="ECO:0000256" key="2">
    <source>
        <dbReference type="ARBA" id="ARBA00006285"/>
    </source>
</evidence>
<feature type="chain" id="PRO_5040166415" description="beta-N-acetylhexosaminidase" evidence="7">
    <location>
        <begin position="25"/>
        <end position="1131"/>
    </location>
</feature>
<evidence type="ECO:0000256" key="4">
    <source>
        <dbReference type="ARBA" id="ARBA00022801"/>
    </source>
</evidence>
<proteinExistence type="inferred from homology"/>
<dbReference type="PANTHER" id="PTHR43678:SF1">
    <property type="entry name" value="BETA-N-ACETYLHEXOSAMINIDASE"/>
    <property type="match status" value="1"/>
</dbReference>
<evidence type="ECO:0000256" key="6">
    <source>
        <dbReference type="PIRSR" id="PIRSR625705-1"/>
    </source>
</evidence>
<accession>A0A9P6GR47</accession>
<feature type="domain" description="Amidohydrolase-related" evidence="10">
    <location>
        <begin position="774"/>
        <end position="1129"/>
    </location>
</feature>
<dbReference type="InterPro" id="IPR032466">
    <property type="entry name" value="Metal_Hydrolase"/>
</dbReference>
<evidence type="ECO:0000256" key="3">
    <source>
        <dbReference type="ARBA" id="ARBA00012663"/>
    </source>
</evidence>
<dbReference type="Gene3D" id="3.20.20.140">
    <property type="entry name" value="Metal-dependent hydrolases"/>
    <property type="match status" value="1"/>
</dbReference>
<reference evidence="11" key="1">
    <citation type="journal article" date="2020" name="Mol. Plant Microbe Interact.">
        <title>Genome Sequence of the Biocontrol Agent Coniothyrium minitans strain Conio (IMI 134523).</title>
        <authorList>
            <person name="Patel D."/>
            <person name="Shittu T.A."/>
            <person name="Baroncelli R."/>
            <person name="Muthumeenakshi S."/>
            <person name="Osborne T.H."/>
            <person name="Janganan T.K."/>
            <person name="Sreenivasaprasad S."/>
        </authorList>
    </citation>
    <scope>NUCLEOTIDE SEQUENCE</scope>
    <source>
        <strain evidence="11">Conio</strain>
    </source>
</reference>
<comment type="similarity">
    <text evidence="2">Belongs to the glycosyl hydrolase 20 family.</text>
</comment>
<comment type="caution">
    <text evidence="11">The sequence shown here is derived from an EMBL/GenBank/DDBJ whole genome shotgun (WGS) entry which is preliminary data.</text>
</comment>
<keyword evidence="12" id="KW-1185">Reference proteome</keyword>
<feature type="domain" description="Beta-hexosaminidase bacterial type N-terminal" evidence="9">
    <location>
        <begin position="59"/>
        <end position="165"/>
    </location>
</feature>
<keyword evidence="4 11" id="KW-0378">Hydrolase</keyword>
<keyword evidence="5" id="KW-0326">Glycosidase</keyword>
<dbReference type="Pfam" id="PF02838">
    <property type="entry name" value="Glyco_hydro_20b"/>
    <property type="match status" value="1"/>
</dbReference>
<dbReference type="FunFam" id="3.20.20.140:FF:000055">
    <property type="entry name" value="Uracil-5-carboxylate decarboxylase"/>
    <property type="match status" value="1"/>
</dbReference>
<dbReference type="PRINTS" id="PR00738">
    <property type="entry name" value="GLHYDRLASE20"/>
</dbReference>
<dbReference type="Proteomes" id="UP000756921">
    <property type="component" value="Unassembled WGS sequence"/>
</dbReference>